<dbReference type="EMBL" id="NCKU01000391">
    <property type="protein sequence ID" value="RWS15682.1"/>
    <property type="molecule type" value="Genomic_DNA"/>
</dbReference>
<dbReference type="PANTHER" id="PTHR43385">
    <property type="entry name" value="RIBOFLAVIN TRANSPORTER RIBJ"/>
    <property type="match status" value="1"/>
</dbReference>
<accession>A0A3S3SJU4</accession>
<reference evidence="9" key="2">
    <citation type="submission" date="2018-11" db="EMBL/GenBank/DDBJ databases">
        <title>Trombidioid mite genomics.</title>
        <authorList>
            <person name="Dong X."/>
        </authorList>
    </citation>
    <scope>NUCLEOTIDE SEQUENCE</scope>
    <source>
        <strain evidence="9">UoL-WK</strain>
    </source>
</reference>
<evidence type="ECO:0000313" key="10">
    <source>
        <dbReference type="Proteomes" id="UP000285301"/>
    </source>
</evidence>
<dbReference type="GO" id="GO:0022857">
    <property type="term" value="F:transmembrane transporter activity"/>
    <property type="evidence" value="ECO:0007669"/>
    <property type="project" value="InterPro"/>
</dbReference>
<dbReference type="InterPro" id="IPR036259">
    <property type="entry name" value="MFS_trans_sf"/>
</dbReference>
<dbReference type="EMBL" id="NCKU01000292">
    <property type="protein sequence ID" value="RWS16123.1"/>
    <property type="molecule type" value="Genomic_DNA"/>
</dbReference>
<keyword evidence="5 6" id="KW-0472">Membrane</keyword>
<evidence type="ECO:0000313" key="8">
    <source>
        <dbReference type="EMBL" id="RWS15852.1"/>
    </source>
</evidence>
<keyword evidence="4 6" id="KW-1133">Transmembrane helix</keyword>
<gene>
    <name evidence="9" type="ORF">B4U79_03030</name>
    <name evidence="8" type="ORF">B4U79_04770</name>
    <name evidence="7" type="ORF">B4U79_08523</name>
</gene>
<feature type="transmembrane region" description="Helical" evidence="6">
    <location>
        <begin position="308"/>
        <end position="328"/>
    </location>
</feature>
<feature type="transmembrane region" description="Helical" evidence="6">
    <location>
        <begin position="367"/>
        <end position="393"/>
    </location>
</feature>
<keyword evidence="3 6" id="KW-0812">Transmembrane</keyword>
<evidence type="ECO:0000256" key="4">
    <source>
        <dbReference type="ARBA" id="ARBA00022989"/>
    </source>
</evidence>
<dbReference type="Pfam" id="PF07690">
    <property type="entry name" value="MFS_1"/>
    <property type="match status" value="1"/>
</dbReference>
<evidence type="ECO:0000313" key="7">
    <source>
        <dbReference type="EMBL" id="RWS15682.1"/>
    </source>
</evidence>
<dbReference type="GO" id="GO:0016020">
    <property type="term" value="C:membrane"/>
    <property type="evidence" value="ECO:0007669"/>
    <property type="project" value="UniProtKB-SubCell"/>
</dbReference>
<organism evidence="9 10">
    <name type="scientific">Dinothrombium tinctorium</name>
    <dbReference type="NCBI Taxonomy" id="1965070"/>
    <lineage>
        <taxon>Eukaryota</taxon>
        <taxon>Metazoa</taxon>
        <taxon>Ecdysozoa</taxon>
        <taxon>Arthropoda</taxon>
        <taxon>Chelicerata</taxon>
        <taxon>Arachnida</taxon>
        <taxon>Acari</taxon>
        <taxon>Acariformes</taxon>
        <taxon>Trombidiformes</taxon>
        <taxon>Prostigmata</taxon>
        <taxon>Anystina</taxon>
        <taxon>Parasitengona</taxon>
        <taxon>Trombidioidea</taxon>
        <taxon>Trombidiidae</taxon>
        <taxon>Dinothrombium</taxon>
    </lineage>
</organism>
<dbReference type="CDD" id="cd17353">
    <property type="entry name" value="MFS_OFA_like"/>
    <property type="match status" value="1"/>
</dbReference>
<feature type="transmembrane region" description="Helical" evidence="6">
    <location>
        <begin position="400"/>
        <end position="420"/>
    </location>
</feature>
<feature type="transmembrane region" description="Helical" evidence="6">
    <location>
        <begin position="52"/>
        <end position="72"/>
    </location>
</feature>
<sequence length="445" mass="49319">MSLHDSDYYKGLSSLFGGFLVHLTFGTFYTLGNVNTYLSSYLRKYVDNEADYTSAIWINASFMFGQGLVMIVGGILERKIGARLTVLIGSTIFSLAVMSTYYSIKRGFGLVVLSYGFLSSLGCGIGYIAPLSNSMKWFPRRKGLVSGITVAGFGLGALIFNQVQTMYLNPGNYPPSSSGYFEDEAILLRVPSLFVMLGAIYLVMQIIGALLIFSPPLLRNEIITSDGCLLISQIPDSVNNEGYSSCEDSSTGTEHSEHSNKEDLKLSEALRSSEFFKMWIMFALVSQGVQFMNTMYKAFGQLFIKSDHFLVFVGSMASLFNAGGRIFWGLILDATSFRKTFISMCSIICILMLTFILTQWAESKLLYFMWVCAIFFSCSGMFVIFPTATALVFGKSHAGAIYGLLFTAPAVISLVGAFLFQKIQKELDWFGSFFFIVVLTVIDKF</sequence>
<dbReference type="STRING" id="1965070.A0A3S3SJU4"/>
<keyword evidence="10" id="KW-1185">Reference proteome</keyword>
<comment type="subcellular location">
    <subcellularLocation>
        <location evidence="1">Membrane</location>
        <topology evidence="1">Multi-pass membrane protein</topology>
    </subcellularLocation>
</comment>
<dbReference type="InterPro" id="IPR052983">
    <property type="entry name" value="MFS_Riboflavin_Transporter"/>
</dbReference>
<evidence type="ECO:0000256" key="2">
    <source>
        <dbReference type="ARBA" id="ARBA00022448"/>
    </source>
</evidence>
<protein>
    <submittedName>
        <fullName evidence="9">Major Facilitator-like protein 5</fullName>
    </submittedName>
</protein>
<evidence type="ECO:0000313" key="9">
    <source>
        <dbReference type="EMBL" id="RWS16123.1"/>
    </source>
</evidence>
<evidence type="ECO:0000256" key="1">
    <source>
        <dbReference type="ARBA" id="ARBA00004141"/>
    </source>
</evidence>
<dbReference type="AlphaFoldDB" id="A0A3S3SJU4"/>
<feature type="transmembrane region" description="Helical" evidence="6">
    <location>
        <begin position="340"/>
        <end position="361"/>
    </location>
</feature>
<name>A0A3S3SJU4_9ACAR</name>
<evidence type="ECO:0000256" key="5">
    <source>
        <dbReference type="ARBA" id="ARBA00023136"/>
    </source>
</evidence>
<dbReference type="PANTHER" id="PTHR43385:SF1">
    <property type="entry name" value="RIBOFLAVIN TRANSPORTER RIBJ"/>
    <property type="match status" value="1"/>
</dbReference>
<dbReference type="EMBL" id="NCKU01000353">
    <property type="protein sequence ID" value="RWS15852.1"/>
    <property type="molecule type" value="Genomic_DNA"/>
</dbReference>
<evidence type="ECO:0000256" key="6">
    <source>
        <dbReference type="SAM" id="Phobius"/>
    </source>
</evidence>
<feature type="transmembrane region" description="Helical" evidence="6">
    <location>
        <begin position="143"/>
        <end position="163"/>
    </location>
</feature>
<feature type="transmembrane region" description="Helical" evidence="6">
    <location>
        <begin position="193"/>
        <end position="213"/>
    </location>
</feature>
<dbReference type="OrthoDB" id="410267at2759"/>
<reference evidence="9 10" key="1">
    <citation type="journal article" date="2018" name="Gigascience">
        <title>Genomes of trombidid mites reveal novel predicted allergens and laterally-transferred genes associated with secondary metabolism.</title>
        <authorList>
            <person name="Dong X."/>
            <person name="Chaisiri K."/>
            <person name="Xia D."/>
            <person name="Armstrong S.D."/>
            <person name="Fang Y."/>
            <person name="Donnelly M.J."/>
            <person name="Kadowaki T."/>
            <person name="McGarry J.W."/>
            <person name="Darby A.C."/>
            <person name="Makepeace B.L."/>
        </authorList>
    </citation>
    <scope>NUCLEOTIDE SEQUENCE [LARGE SCALE GENOMIC DNA]</scope>
    <source>
        <strain evidence="9">UoL-WK</strain>
    </source>
</reference>
<evidence type="ECO:0000256" key="3">
    <source>
        <dbReference type="ARBA" id="ARBA00022692"/>
    </source>
</evidence>
<feature type="transmembrane region" description="Helical" evidence="6">
    <location>
        <begin position="84"/>
        <end position="104"/>
    </location>
</feature>
<feature type="transmembrane region" description="Helical" evidence="6">
    <location>
        <begin position="426"/>
        <end position="442"/>
    </location>
</feature>
<comment type="caution">
    <text evidence="9">The sequence shown here is derived from an EMBL/GenBank/DDBJ whole genome shotgun (WGS) entry which is preliminary data.</text>
</comment>
<feature type="transmembrane region" description="Helical" evidence="6">
    <location>
        <begin position="110"/>
        <end position="131"/>
    </location>
</feature>
<feature type="transmembrane region" description="Helical" evidence="6">
    <location>
        <begin position="12"/>
        <end position="32"/>
    </location>
</feature>
<dbReference type="InterPro" id="IPR011701">
    <property type="entry name" value="MFS"/>
</dbReference>
<proteinExistence type="predicted"/>
<dbReference type="SUPFAM" id="SSF103473">
    <property type="entry name" value="MFS general substrate transporter"/>
    <property type="match status" value="1"/>
</dbReference>
<keyword evidence="2" id="KW-0813">Transport</keyword>
<dbReference type="Gene3D" id="1.20.1250.20">
    <property type="entry name" value="MFS general substrate transporter like domains"/>
    <property type="match status" value="2"/>
</dbReference>
<dbReference type="Proteomes" id="UP000285301">
    <property type="component" value="Unassembled WGS sequence"/>
</dbReference>